<reference evidence="1 2" key="1">
    <citation type="journal article" date="2019" name="Sci. Rep.">
        <title>Orb-weaving spider Araneus ventricosus genome elucidates the spidroin gene catalogue.</title>
        <authorList>
            <person name="Kono N."/>
            <person name="Nakamura H."/>
            <person name="Ohtoshi R."/>
            <person name="Moran D.A.P."/>
            <person name="Shinohara A."/>
            <person name="Yoshida Y."/>
            <person name="Fujiwara M."/>
            <person name="Mori M."/>
            <person name="Tomita M."/>
            <person name="Arakawa K."/>
        </authorList>
    </citation>
    <scope>NUCLEOTIDE SEQUENCE [LARGE SCALE GENOMIC DNA]</scope>
</reference>
<feature type="non-terminal residue" evidence="1">
    <location>
        <position position="89"/>
    </location>
</feature>
<gene>
    <name evidence="1" type="ORF">AVEN_268040_1</name>
</gene>
<evidence type="ECO:0000313" key="2">
    <source>
        <dbReference type="Proteomes" id="UP000499080"/>
    </source>
</evidence>
<sequence length="89" mass="9889">MTTTTPERAHPSPNFRTAPARLDSTYDFACNRPSIQRIFSGIGVSNLELSGPEARTLPLGHRCSLTRYKAVGLTSHQIHQFLNAFFKVS</sequence>
<dbReference type="Proteomes" id="UP000499080">
    <property type="component" value="Unassembled WGS sequence"/>
</dbReference>
<protein>
    <submittedName>
        <fullName evidence="1">Uncharacterized protein</fullName>
    </submittedName>
</protein>
<dbReference type="EMBL" id="BGPR01083036">
    <property type="protein sequence ID" value="GBL89645.1"/>
    <property type="molecule type" value="Genomic_DNA"/>
</dbReference>
<name>A0A4Y2BE44_ARAVE</name>
<accession>A0A4Y2BE44</accession>
<keyword evidence="2" id="KW-1185">Reference proteome</keyword>
<proteinExistence type="predicted"/>
<dbReference type="AlphaFoldDB" id="A0A4Y2BE44"/>
<comment type="caution">
    <text evidence="1">The sequence shown here is derived from an EMBL/GenBank/DDBJ whole genome shotgun (WGS) entry which is preliminary data.</text>
</comment>
<organism evidence="1 2">
    <name type="scientific">Araneus ventricosus</name>
    <name type="common">Orbweaver spider</name>
    <name type="synonym">Epeira ventricosa</name>
    <dbReference type="NCBI Taxonomy" id="182803"/>
    <lineage>
        <taxon>Eukaryota</taxon>
        <taxon>Metazoa</taxon>
        <taxon>Ecdysozoa</taxon>
        <taxon>Arthropoda</taxon>
        <taxon>Chelicerata</taxon>
        <taxon>Arachnida</taxon>
        <taxon>Araneae</taxon>
        <taxon>Araneomorphae</taxon>
        <taxon>Entelegynae</taxon>
        <taxon>Araneoidea</taxon>
        <taxon>Araneidae</taxon>
        <taxon>Araneus</taxon>
    </lineage>
</organism>
<evidence type="ECO:0000313" key="1">
    <source>
        <dbReference type="EMBL" id="GBL89645.1"/>
    </source>
</evidence>